<dbReference type="EC" id="3.4.19.12" evidence="3"/>
<keyword evidence="6" id="KW-0378">Hydrolase</keyword>
<feature type="domain" description="Ubiquitin carboxyl-terminal hydrolase C-terminal" evidence="8">
    <location>
        <begin position="1"/>
        <end position="66"/>
    </location>
</feature>
<dbReference type="InterPro" id="IPR029346">
    <property type="entry name" value="USP_C"/>
</dbReference>
<dbReference type="VEuPathDB" id="FungiDB:RhiirFUN_005908"/>
<feature type="non-terminal residue" evidence="9">
    <location>
        <position position="1"/>
    </location>
</feature>
<evidence type="ECO:0000313" key="10">
    <source>
        <dbReference type="Proteomes" id="UP000234323"/>
    </source>
</evidence>
<evidence type="ECO:0000256" key="3">
    <source>
        <dbReference type="ARBA" id="ARBA00012759"/>
    </source>
</evidence>
<keyword evidence="4" id="KW-0645">Protease</keyword>
<dbReference type="VEuPathDB" id="FungiDB:FUN_003776"/>
<dbReference type="GO" id="GO:0006508">
    <property type="term" value="P:proteolysis"/>
    <property type="evidence" value="ECO:0007669"/>
    <property type="project" value="UniProtKB-KW"/>
</dbReference>
<evidence type="ECO:0000256" key="1">
    <source>
        <dbReference type="ARBA" id="ARBA00000707"/>
    </source>
</evidence>
<organism evidence="9 10">
    <name type="scientific">Rhizophagus irregularis</name>
    <dbReference type="NCBI Taxonomy" id="588596"/>
    <lineage>
        <taxon>Eukaryota</taxon>
        <taxon>Fungi</taxon>
        <taxon>Fungi incertae sedis</taxon>
        <taxon>Mucoromycota</taxon>
        <taxon>Glomeromycotina</taxon>
        <taxon>Glomeromycetes</taxon>
        <taxon>Glomerales</taxon>
        <taxon>Glomeraceae</taxon>
        <taxon>Rhizophagus</taxon>
    </lineage>
</organism>
<evidence type="ECO:0000256" key="4">
    <source>
        <dbReference type="ARBA" id="ARBA00022670"/>
    </source>
</evidence>
<name>A0A2I1HW53_9GLOM</name>
<keyword evidence="10" id="KW-1185">Reference proteome</keyword>
<reference evidence="9 10" key="1">
    <citation type="submission" date="2015-10" db="EMBL/GenBank/DDBJ databases">
        <title>Genome analyses suggest a sexual origin of heterokaryosis in a supposedly ancient asexual fungus.</title>
        <authorList>
            <person name="Ropars J."/>
            <person name="Sedzielewska K."/>
            <person name="Noel J."/>
            <person name="Charron P."/>
            <person name="Farinelli L."/>
            <person name="Marton T."/>
            <person name="Kruger M."/>
            <person name="Pelin A."/>
            <person name="Brachmann A."/>
            <person name="Corradi N."/>
        </authorList>
    </citation>
    <scope>NUCLEOTIDE SEQUENCE [LARGE SCALE GENOMIC DNA]</scope>
    <source>
        <strain evidence="9 10">A4</strain>
    </source>
</reference>
<dbReference type="AlphaFoldDB" id="A0A2I1HW53"/>
<dbReference type="Proteomes" id="UP000234323">
    <property type="component" value="Unassembled WGS sequence"/>
</dbReference>
<accession>A0A2I1HW53</accession>
<evidence type="ECO:0000256" key="2">
    <source>
        <dbReference type="ARBA" id="ARBA00009085"/>
    </source>
</evidence>
<comment type="caution">
    <text evidence="9">The sequence shown here is derived from an EMBL/GenBank/DDBJ whole genome shotgun (WGS) entry which is preliminary data.</text>
</comment>
<evidence type="ECO:0000256" key="5">
    <source>
        <dbReference type="ARBA" id="ARBA00022786"/>
    </source>
</evidence>
<keyword evidence="7" id="KW-0788">Thiol protease</keyword>
<keyword evidence="5" id="KW-0833">Ubl conjugation pathway</keyword>
<evidence type="ECO:0000256" key="7">
    <source>
        <dbReference type="ARBA" id="ARBA00022807"/>
    </source>
</evidence>
<evidence type="ECO:0000313" key="9">
    <source>
        <dbReference type="EMBL" id="PKY63119.1"/>
    </source>
</evidence>
<gene>
    <name evidence="9" type="ORF">RhiirA4_491043</name>
</gene>
<proteinExistence type="inferred from homology"/>
<dbReference type="GO" id="GO:0004843">
    <property type="term" value="F:cysteine-type deubiquitinase activity"/>
    <property type="evidence" value="ECO:0007669"/>
    <property type="project" value="UniProtKB-EC"/>
</dbReference>
<protein>
    <recommendedName>
        <fullName evidence="3">ubiquitinyl hydrolase 1</fullName>
        <ecNumber evidence="3">3.4.19.12</ecNumber>
    </recommendedName>
</protein>
<evidence type="ECO:0000259" key="8">
    <source>
        <dbReference type="Pfam" id="PF14533"/>
    </source>
</evidence>
<comment type="similarity">
    <text evidence="2">Belongs to the peptidase C19 family.</text>
</comment>
<evidence type="ECO:0000256" key="6">
    <source>
        <dbReference type="ARBA" id="ARBA00022801"/>
    </source>
</evidence>
<dbReference type="EMBL" id="LLXI01009051">
    <property type="protein sequence ID" value="PKY63119.1"/>
    <property type="molecule type" value="Genomic_DNA"/>
</dbReference>
<comment type="catalytic activity">
    <reaction evidence="1">
        <text>Thiol-dependent hydrolysis of ester, thioester, amide, peptide and isopeptide bonds formed by the C-terminal Gly of ubiquitin (a 76-residue protein attached to proteins as an intracellular targeting signal).</text>
        <dbReference type="EC" id="3.4.19.12"/>
    </reaction>
</comment>
<dbReference type="Pfam" id="PF14533">
    <property type="entry name" value="USP7_C2"/>
    <property type="match status" value="1"/>
</dbReference>
<sequence length="79" mass="9002">GETLADTKVRLRHRLGMNEKDFSKVKIAIVPRTSYAKPEYLEDDDIILSEKELSNEECLGLDHVDSAISRVEKVIFIRG</sequence>